<dbReference type="EMBL" id="BAAAPU010000008">
    <property type="protein sequence ID" value="GAA1986524.1"/>
    <property type="molecule type" value="Genomic_DNA"/>
</dbReference>
<gene>
    <name evidence="2" type="ORF">GCM10009817_30100</name>
</gene>
<feature type="region of interest" description="Disordered" evidence="1">
    <location>
        <begin position="1"/>
        <end position="31"/>
    </location>
</feature>
<proteinExistence type="predicted"/>
<evidence type="ECO:0008006" key="4">
    <source>
        <dbReference type="Google" id="ProtNLM"/>
    </source>
</evidence>
<dbReference type="RefSeq" id="WP_344064175.1">
    <property type="nucleotide sequence ID" value="NZ_BAAAPU010000008.1"/>
</dbReference>
<evidence type="ECO:0000313" key="2">
    <source>
        <dbReference type="EMBL" id="GAA1986524.1"/>
    </source>
</evidence>
<name>A0ABN2SH24_9MICO</name>
<evidence type="ECO:0000256" key="1">
    <source>
        <dbReference type="SAM" id="MobiDB-lite"/>
    </source>
</evidence>
<organism evidence="2 3">
    <name type="scientific">Terrabacter lapilli</name>
    <dbReference type="NCBI Taxonomy" id="436231"/>
    <lineage>
        <taxon>Bacteria</taxon>
        <taxon>Bacillati</taxon>
        <taxon>Actinomycetota</taxon>
        <taxon>Actinomycetes</taxon>
        <taxon>Micrococcales</taxon>
        <taxon>Intrasporangiaceae</taxon>
        <taxon>Terrabacter</taxon>
    </lineage>
</organism>
<keyword evidence="3" id="KW-1185">Reference proteome</keyword>
<reference evidence="2 3" key="1">
    <citation type="journal article" date="2019" name="Int. J. Syst. Evol. Microbiol.">
        <title>The Global Catalogue of Microorganisms (GCM) 10K type strain sequencing project: providing services to taxonomists for standard genome sequencing and annotation.</title>
        <authorList>
            <consortium name="The Broad Institute Genomics Platform"/>
            <consortium name="The Broad Institute Genome Sequencing Center for Infectious Disease"/>
            <person name="Wu L."/>
            <person name="Ma J."/>
        </authorList>
    </citation>
    <scope>NUCLEOTIDE SEQUENCE [LARGE SCALE GENOMIC DNA]</scope>
    <source>
        <strain evidence="2 3">JCM 15628</strain>
    </source>
</reference>
<evidence type="ECO:0000313" key="3">
    <source>
        <dbReference type="Proteomes" id="UP001500013"/>
    </source>
</evidence>
<sequence>MGIRGELGRLVGKGGTADHNGASTHRQVPEAEQARDLARYKYLVRVASSEGLEQAHQAAFAELLPEQRERLFLRLCHDLPEEDRPISSSPTELAHAAVVAQEADHGYLVRMLRRPGHGVTESHSTASSAGHSLFADSVLGQVAAAAARSEAVSTSLAGFENSLEAAQLEASVFVRPPDPRGHAAWEAGVGGGV</sequence>
<comment type="caution">
    <text evidence="2">The sequence shown here is derived from an EMBL/GenBank/DDBJ whole genome shotgun (WGS) entry which is preliminary data.</text>
</comment>
<protein>
    <recommendedName>
        <fullName evidence="4">Rubrerythrin</fullName>
    </recommendedName>
</protein>
<accession>A0ABN2SH24</accession>
<dbReference type="Proteomes" id="UP001500013">
    <property type="component" value="Unassembled WGS sequence"/>
</dbReference>